<dbReference type="SUPFAM" id="SSF53756">
    <property type="entry name" value="UDP-Glycosyltransferase/glycogen phosphorylase"/>
    <property type="match status" value="1"/>
</dbReference>
<proteinExistence type="inferred from homology"/>
<evidence type="ECO:0000313" key="6">
    <source>
        <dbReference type="EMBL" id="KAF9621608.1"/>
    </source>
</evidence>
<dbReference type="OrthoDB" id="5835829at2759"/>
<protein>
    <recommendedName>
        <fullName evidence="5">Glycosyltransferase</fullName>
        <ecNumber evidence="5">2.4.1.-</ecNumber>
    </recommendedName>
</protein>
<evidence type="ECO:0000313" key="7">
    <source>
        <dbReference type="Proteomes" id="UP000631114"/>
    </source>
</evidence>
<sequence length="489" mass="54855">MASEARNLHVFFFPLMSHGHMIPLIDIARLFAARGTKSTIITTPVNALLFAESIDRDKKSGLDIGVQIIPFPAVEVGLPEGSENENSITAPEMYVSFLKAVGMLQQPFEQLLEEHRPDCIVSDMFLPWTTDSAQKYGIPRLAFHGTSCFSLCVSENITRYAPQENVRSDSEVFVVPGLPHQIEMTKSQLANYGDTTNNPLAELLDNIQETELRSFGVLMNSFYELESAYAEYYTKEMGRRAWNIGPVSRHNRNNIDKAQRGEKSTIDEHHCLSWLDSKKQKSVIFVSFGSATRFGTAQLLEIAKGLEASDVPFIWVVRTGTGNENDQFLPEGFEERMEGKGLIFRDWVPQVLILDHPAVGGFMTHCGWNSTLEGISAGIPLITWPVFAEQFNNEKLLTQVLNIGIRAGNDVWNYWIEPKDVSVTKEMVLKAVTELMGSGEEAEGMRKKARELGEMAKKAVEKGGSSYNDLTAVIEELRQHSQRLMQRTQ</sequence>
<dbReference type="Pfam" id="PF00201">
    <property type="entry name" value="UDPGT"/>
    <property type="match status" value="1"/>
</dbReference>
<evidence type="ECO:0000256" key="2">
    <source>
        <dbReference type="ARBA" id="ARBA00022676"/>
    </source>
</evidence>
<dbReference type="Proteomes" id="UP000631114">
    <property type="component" value="Unassembled WGS sequence"/>
</dbReference>
<accession>A0A835M6L1</accession>
<dbReference type="Gene3D" id="3.40.50.2000">
    <property type="entry name" value="Glycogen Phosphorylase B"/>
    <property type="match status" value="2"/>
</dbReference>
<comment type="similarity">
    <text evidence="1 4">Belongs to the UDP-glycosyltransferase family.</text>
</comment>
<dbReference type="EMBL" id="JADFTS010000002">
    <property type="protein sequence ID" value="KAF9621608.1"/>
    <property type="molecule type" value="Genomic_DNA"/>
</dbReference>
<dbReference type="InterPro" id="IPR035595">
    <property type="entry name" value="UDP_glycos_trans_CS"/>
</dbReference>
<dbReference type="FunFam" id="3.40.50.2000:FF:000047">
    <property type="entry name" value="Glycosyltransferase"/>
    <property type="match status" value="1"/>
</dbReference>
<gene>
    <name evidence="6" type="ORF">IFM89_024554</name>
</gene>
<evidence type="ECO:0000256" key="1">
    <source>
        <dbReference type="ARBA" id="ARBA00009995"/>
    </source>
</evidence>
<dbReference type="CDD" id="cd03784">
    <property type="entry name" value="GT1_Gtf-like"/>
    <property type="match status" value="1"/>
</dbReference>
<dbReference type="PROSITE" id="PS00375">
    <property type="entry name" value="UDPGT"/>
    <property type="match status" value="1"/>
</dbReference>
<evidence type="ECO:0000256" key="4">
    <source>
        <dbReference type="RuleBase" id="RU003718"/>
    </source>
</evidence>
<keyword evidence="2 4" id="KW-0328">Glycosyltransferase</keyword>
<organism evidence="6 7">
    <name type="scientific">Coptis chinensis</name>
    <dbReference type="NCBI Taxonomy" id="261450"/>
    <lineage>
        <taxon>Eukaryota</taxon>
        <taxon>Viridiplantae</taxon>
        <taxon>Streptophyta</taxon>
        <taxon>Embryophyta</taxon>
        <taxon>Tracheophyta</taxon>
        <taxon>Spermatophyta</taxon>
        <taxon>Magnoliopsida</taxon>
        <taxon>Ranunculales</taxon>
        <taxon>Ranunculaceae</taxon>
        <taxon>Coptidoideae</taxon>
        <taxon>Coptis</taxon>
    </lineage>
</organism>
<evidence type="ECO:0000256" key="5">
    <source>
        <dbReference type="RuleBase" id="RU362057"/>
    </source>
</evidence>
<dbReference type="FunFam" id="3.40.50.2000:FF:000071">
    <property type="entry name" value="Glycosyltransferase"/>
    <property type="match status" value="1"/>
</dbReference>
<evidence type="ECO:0000256" key="3">
    <source>
        <dbReference type="ARBA" id="ARBA00022679"/>
    </source>
</evidence>
<keyword evidence="7" id="KW-1185">Reference proteome</keyword>
<dbReference type="GO" id="GO:0035251">
    <property type="term" value="F:UDP-glucosyltransferase activity"/>
    <property type="evidence" value="ECO:0007669"/>
    <property type="project" value="TreeGrafter"/>
</dbReference>
<reference evidence="6 7" key="1">
    <citation type="submission" date="2020-10" db="EMBL/GenBank/DDBJ databases">
        <title>The Coptis chinensis genome and diversification of protoberbering-type alkaloids.</title>
        <authorList>
            <person name="Wang B."/>
            <person name="Shu S."/>
            <person name="Song C."/>
            <person name="Liu Y."/>
        </authorList>
    </citation>
    <scope>NUCLEOTIDE SEQUENCE [LARGE SCALE GENOMIC DNA]</scope>
    <source>
        <strain evidence="6">HL-2020</strain>
        <tissue evidence="6">Leaf</tissue>
    </source>
</reference>
<dbReference type="PANTHER" id="PTHR48047:SF45">
    <property type="entry name" value="SCOPOLETIN GLUCOSYLTRANSFERASE-LIKE"/>
    <property type="match status" value="1"/>
</dbReference>
<dbReference type="PANTHER" id="PTHR48047">
    <property type="entry name" value="GLYCOSYLTRANSFERASE"/>
    <property type="match status" value="1"/>
</dbReference>
<keyword evidence="3 4" id="KW-0808">Transferase</keyword>
<dbReference type="EC" id="2.4.1.-" evidence="5"/>
<name>A0A835M6L1_9MAGN</name>
<dbReference type="InterPro" id="IPR002213">
    <property type="entry name" value="UDP_glucos_trans"/>
</dbReference>
<comment type="caution">
    <text evidence="6">The sequence shown here is derived from an EMBL/GenBank/DDBJ whole genome shotgun (WGS) entry which is preliminary data.</text>
</comment>
<dbReference type="AlphaFoldDB" id="A0A835M6L1"/>